<sequence length="65" mass="7332">MEREVINLLDKRVERTLVSISAMVADAIEMAQKAKTLSVDSEEKLTLVQLELENLYLQLGKLENG</sequence>
<evidence type="ECO:0000313" key="1">
    <source>
        <dbReference type="EMBL" id="CDX00633.1"/>
    </source>
</evidence>
<dbReference type="EMBL" id="LK996017">
    <property type="protein sequence ID" value="CDX00633.1"/>
    <property type="molecule type" value="Genomic_DNA"/>
</dbReference>
<organism evidence="1">
    <name type="scientific">Desulfitobacterium hafniense</name>
    <name type="common">Desulfitobacterium frappieri</name>
    <dbReference type="NCBI Taxonomy" id="49338"/>
    <lineage>
        <taxon>Bacteria</taxon>
        <taxon>Bacillati</taxon>
        <taxon>Bacillota</taxon>
        <taxon>Clostridia</taxon>
        <taxon>Eubacteriales</taxon>
        <taxon>Desulfitobacteriaceae</taxon>
        <taxon>Desulfitobacterium</taxon>
    </lineage>
</organism>
<protein>
    <submittedName>
        <fullName evidence="1">Uncharacterized protein</fullName>
    </submittedName>
</protein>
<dbReference type="RefSeq" id="WP_208925292.1">
    <property type="nucleotide sequence ID" value="NZ_LK996017.1"/>
</dbReference>
<gene>
    <name evidence="1" type="ORF">DPCES_0746</name>
</gene>
<proteinExistence type="predicted"/>
<accession>A0A098AVM2</accession>
<dbReference type="AlphaFoldDB" id="A0A098AVM2"/>
<dbReference type="PATRIC" id="fig|49338.4.peg.799"/>
<reference evidence="1" key="1">
    <citation type="submission" date="2014-07" db="EMBL/GenBank/DDBJ databases">
        <authorList>
            <person name="Hornung V.Bastian."/>
        </authorList>
    </citation>
    <scope>NUCLEOTIDE SEQUENCE</scope>
    <source>
        <strain evidence="1">PCE-S</strain>
    </source>
</reference>
<name>A0A098AVM2_DESHA</name>